<sequence length="271" mass="30319">METIPEDQQKNYDIFRDCLSTALIEKISQPEPKPKKRSKSKKSSSSSKLVSTSTSSPKGEAEAATAESDLSNADALAEFADYIAAETFQAPPTELKTLDYHAYIKDADLQARFALPLTGADIPDILPSLDPSVADTLEAYGVTHSPERGVVEFLAPILSSFLSTLSTPPPAPRATLADAEGCELCERDWVPLSYHHLIPRFVHAKAVRRGWHREEDLQNVAWLCGACHRFVHRFAGHEELARKYYTVELLMGEEAVRRWVDWVGRLRWKGR</sequence>
<name>A0ACC0D6S2_9PEZI</name>
<gene>
    <name evidence="1" type="ORF">F4821DRAFT_234184</name>
</gene>
<evidence type="ECO:0000313" key="2">
    <source>
        <dbReference type="Proteomes" id="UP001497680"/>
    </source>
</evidence>
<accession>A0ACC0D6S2</accession>
<organism evidence="1 2">
    <name type="scientific">Hypoxylon rubiginosum</name>
    <dbReference type="NCBI Taxonomy" id="110542"/>
    <lineage>
        <taxon>Eukaryota</taxon>
        <taxon>Fungi</taxon>
        <taxon>Dikarya</taxon>
        <taxon>Ascomycota</taxon>
        <taxon>Pezizomycotina</taxon>
        <taxon>Sordariomycetes</taxon>
        <taxon>Xylariomycetidae</taxon>
        <taxon>Xylariales</taxon>
        <taxon>Hypoxylaceae</taxon>
        <taxon>Hypoxylon</taxon>
    </lineage>
</organism>
<protein>
    <submittedName>
        <fullName evidence="1">Uncharacterized protein</fullName>
    </submittedName>
</protein>
<comment type="caution">
    <text evidence="1">The sequence shown here is derived from an EMBL/GenBank/DDBJ whole genome shotgun (WGS) entry which is preliminary data.</text>
</comment>
<proteinExistence type="predicted"/>
<keyword evidence="2" id="KW-1185">Reference proteome</keyword>
<reference evidence="1 2" key="1">
    <citation type="journal article" date="2022" name="New Phytol.">
        <title>Ecological generalism drives hyperdiversity of secondary metabolite gene clusters in xylarialean endophytes.</title>
        <authorList>
            <person name="Franco M.E.E."/>
            <person name="Wisecaver J.H."/>
            <person name="Arnold A.E."/>
            <person name="Ju Y.M."/>
            <person name="Slot J.C."/>
            <person name="Ahrendt S."/>
            <person name="Moore L.P."/>
            <person name="Eastman K.E."/>
            <person name="Scott K."/>
            <person name="Konkel Z."/>
            <person name="Mondo S.J."/>
            <person name="Kuo A."/>
            <person name="Hayes R.D."/>
            <person name="Haridas S."/>
            <person name="Andreopoulos B."/>
            <person name="Riley R."/>
            <person name="LaButti K."/>
            <person name="Pangilinan J."/>
            <person name="Lipzen A."/>
            <person name="Amirebrahimi M."/>
            <person name="Yan J."/>
            <person name="Adam C."/>
            <person name="Keymanesh K."/>
            <person name="Ng V."/>
            <person name="Louie K."/>
            <person name="Northen T."/>
            <person name="Drula E."/>
            <person name="Henrissat B."/>
            <person name="Hsieh H.M."/>
            <person name="Youens-Clark K."/>
            <person name="Lutzoni F."/>
            <person name="Miadlikowska J."/>
            <person name="Eastwood D.C."/>
            <person name="Hamelin R.C."/>
            <person name="Grigoriev I.V."/>
            <person name="U'Ren J.M."/>
        </authorList>
    </citation>
    <scope>NUCLEOTIDE SEQUENCE [LARGE SCALE GENOMIC DNA]</scope>
    <source>
        <strain evidence="1 2">ER1909</strain>
    </source>
</reference>
<dbReference type="Proteomes" id="UP001497680">
    <property type="component" value="Unassembled WGS sequence"/>
</dbReference>
<dbReference type="EMBL" id="MU394302">
    <property type="protein sequence ID" value="KAI6088289.1"/>
    <property type="molecule type" value="Genomic_DNA"/>
</dbReference>
<evidence type="ECO:0000313" key="1">
    <source>
        <dbReference type="EMBL" id="KAI6088289.1"/>
    </source>
</evidence>